<keyword evidence="1" id="KW-1133">Transmembrane helix</keyword>
<evidence type="ECO:0000313" key="2">
    <source>
        <dbReference type="EMBL" id="CAG6684779.1"/>
    </source>
</evidence>
<proteinExistence type="predicted"/>
<dbReference type="AlphaFoldDB" id="A0A8D8TE91"/>
<reference evidence="2" key="1">
    <citation type="submission" date="2021-05" db="EMBL/GenBank/DDBJ databases">
        <authorList>
            <person name="Alioto T."/>
            <person name="Alioto T."/>
            <person name="Gomez Garrido J."/>
        </authorList>
    </citation>
    <scope>NUCLEOTIDE SEQUENCE</scope>
</reference>
<sequence>MFCFKLKKGKFTLQNGRIDKKKWRYDQRVRFYQRGDYQQLRVSYTSTIFLNLLTIYVLKKINDRKFRRIINLWPFLRNIQISGDFITHYQFFFSHANFVHAN</sequence>
<feature type="transmembrane region" description="Helical" evidence="1">
    <location>
        <begin position="40"/>
        <end position="58"/>
    </location>
</feature>
<keyword evidence="1" id="KW-0472">Membrane</keyword>
<accession>A0A8D8TE91</accession>
<protein>
    <submittedName>
        <fullName evidence="2">Uncharacterized protein</fullName>
    </submittedName>
</protein>
<organism evidence="2">
    <name type="scientific">Cacopsylla melanoneura</name>
    <dbReference type="NCBI Taxonomy" id="428564"/>
    <lineage>
        <taxon>Eukaryota</taxon>
        <taxon>Metazoa</taxon>
        <taxon>Ecdysozoa</taxon>
        <taxon>Arthropoda</taxon>
        <taxon>Hexapoda</taxon>
        <taxon>Insecta</taxon>
        <taxon>Pterygota</taxon>
        <taxon>Neoptera</taxon>
        <taxon>Paraneoptera</taxon>
        <taxon>Hemiptera</taxon>
        <taxon>Sternorrhyncha</taxon>
        <taxon>Psylloidea</taxon>
        <taxon>Psyllidae</taxon>
        <taxon>Psyllinae</taxon>
        <taxon>Cacopsylla</taxon>
    </lineage>
</organism>
<name>A0A8D8TE91_9HEMI</name>
<evidence type="ECO:0000256" key="1">
    <source>
        <dbReference type="SAM" id="Phobius"/>
    </source>
</evidence>
<dbReference type="EMBL" id="HBUF01269238">
    <property type="protein sequence ID" value="CAG6684779.1"/>
    <property type="molecule type" value="Transcribed_RNA"/>
</dbReference>
<keyword evidence="1" id="KW-0812">Transmembrane</keyword>